<protein>
    <submittedName>
        <fullName evidence="4">Apoptosis inhibitor 5-B</fullName>
    </submittedName>
</protein>
<name>A0A401GEA3_9APHY</name>
<dbReference type="STRING" id="139825.A0A401GEA3"/>
<feature type="region of interest" description="Disordered" evidence="3">
    <location>
        <begin position="432"/>
        <end position="674"/>
    </location>
</feature>
<feature type="compositionally biased region" description="Basic and acidic residues" evidence="3">
    <location>
        <begin position="461"/>
        <end position="477"/>
    </location>
</feature>
<evidence type="ECO:0000256" key="3">
    <source>
        <dbReference type="SAM" id="MobiDB-lite"/>
    </source>
</evidence>
<comment type="caution">
    <text evidence="4">The sequence shown here is derived from an EMBL/GenBank/DDBJ whole genome shotgun (WGS) entry which is preliminary data.</text>
</comment>
<gene>
    <name evidence="4" type="ORF">SCP_0302240</name>
</gene>
<dbReference type="OrthoDB" id="19224at2759"/>
<proteinExistence type="inferred from homology"/>
<keyword evidence="5" id="KW-1185">Reference proteome</keyword>
<keyword evidence="2" id="KW-0053">Apoptosis</keyword>
<dbReference type="GO" id="GO:0006915">
    <property type="term" value="P:apoptotic process"/>
    <property type="evidence" value="ECO:0007669"/>
    <property type="project" value="UniProtKB-KW"/>
</dbReference>
<dbReference type="GO" id="GO:0043066">
    <property type="term" value="P:negative regulation of apoptotic process"/>
    <property type="evidence" value="ECO:0007669"/>
    <property type="project" value="TreeGrafter"/>
</dbReference>
<dbReference type="PANTHER" id="PTHR12758:SF19">
    <property type="entry name" value="APOPTOSIS INHIBITOR 5"/>
    <property type="match status" value="1"/>
</dbReference>
<feature type="compositionally biased region" description="Polar residues" evidence="3">
    <location>
        <begin position="520"/>
        <end position="536"/>
    </location>
</feature>
<dbReference type="PANTHER" id="PTHR12758">
    <property type="entry name" value="APOPTOSIS INHIBITOR 5-RELATED"/>
    <property type="match status" value="1"/>
</dbReference>
<comment type="similarity">
    <text evidence="1">Belongs to the API5 family.</text>
</comment>
<organism evidence="4 5">
    <name type="scientific">Sparassis crispa</name>
    <dbReference type="NCBI Taxonomy" id="139825"/>
    <lineage>
        <taxon>Eukaryota</taxon>
        <taxon>Fungi</taxon>
        <taxon>Dikarya</taxon>
        <taxon>Basidiomycota</taxon>
        <taxon>Agaricomycotina</taxon>
        <taxon>Agaricomycetes</taxon>
        <taxon>Polyporales</taxon>
        <taxon>Sparassidaceae</taxon>
        <taxon>Sparassis</taxon>
    </lineage>
</organism>
<dbReference type="InterPro" id="IPR016024">
    <property type="entry name" value="ARM-type_fold"/>
</dbReference>
<feature type="compositionally biased region" description="Polar residues" evidence="3">
    <location>
        <begin position="445"/>
        <end position="460"/>
    </location>
</feature>
<evidence type="ECO:0000256" key="2">
    <source>
        <dbReference type="ARBA" id="ARBA00022703"/>
    </source>
</evidence>
<accession>A0A401GEA3</accession>
<dbReference type="InParanoid" id="A0A401GEA3"/>
<dbReference type="EMBL" id="BFAD01000003">
    <property type="protein sequence ID" value="GBE80509.1"/>
    <property type="molecule type" value="Genomic_DNA"/>
</dbReference>
<feature type="compositionally biased region" description="Polar residues" evidence="3">
    <location>
        <begin position="571"/>
        <end position="585"/>
    </location>
</feature>
<dbReference type="Pfam" id="PF05918">
    <property type="entry name" value="API5"/>
    <property type="match status" value="1"/>
</dbReference>
<dbReference type="AlphaFoldDB" id="A0A401GEA3"/>
<feature type="compositionally biased region" description="Polar residues" evidence="3">
    <location>
        <begin position="637"/>
        <end position="649"/>
    </location>
</feature>
<evidence type="ECO:0000256" key="1">
    <source>
        <dbReference type="ARBA" id="ARBA00009515"/>
    </source>
</evidence>
<evidence type="ECO:0000313" key="5">
    <source>
        <dbReference type="Proteomes" id="UP000287166"/>
    </source>
</evidence>
<evidence type="ECO:0000313" key="4">
    <source>
        <dbReference type="EMBL" id="GBE80509.1"/>
    </source>
</evidence>
<dbReference type="GO" id="GO:0005634">
    <property type="term" value="C:nucleus"/>
    <property type="evidence" value="ECO:0007669"/>
    <property type="project" value="TreeGrafter"/>
</dbReference>
<dbReference type="InterPro" id="IPR008383">
    <property type="entry name" value="API5"/>
</dbReference>
<dbReference type="RefSeq" id="XP_027611422.1">
    <property type="nucleotide sequence ID" value="XM_027755621.1"/>
</dbReference>
<sequence length="674" mass="74270">MAQAEQEREIRDLLRRAERHPLKTSTLRRDALKRLIDLAHSPYPNLKVIAATNLKLFIKDFPELEDDAINAVYDLCEDQVTQVRIKGYAAIVDVSKEQNKWVKRNADVLIQLLQSDEPEEVTFVKRALTQHLDMDPVVTLGVICDQIVPPEEPLDEEEQGIRDRLRSLVLAFVTGEAKRAIMERHTSTPGSPAEEMLVNGMFKAINKLTPRDVDIIVKEILLSVASFKPLSSRGRDLLDVVLDRAKSELKTDLPPGSDHLSLEHSRYFLDLASFISVEKRLAHPSHLVRFYYTSLVPKMVLLRLTEDAQSFIISNVANTLSACEDGSQDVSSGEDPSVRKQVPDICAALLQFVAEEDFGGKRPWSACQVLLRICVRRKTNSKWVVPSHLAAILRNLQTVAENQEEGANVDGLQEIHSLIRSLIPPARKPKLVEAAPAPAPAAANTDVSKGMTSTQGNHSTGKSDRRIMNVTKRKDDLNLSLPPRPPPQTAAPATNHSTGSPRPTGPYREHHNSHAPQPRPRSSITASISAPTNGHVSPTDVLLRTGKRAKKGSGGEGGERPVTPSLLSRLGGSNSDGNVSGTARQLVSPLIPAKRRFEPPPISASRLQTRQVAREDPDKDPVGGYSIRGAARAANRPSPSNDARQSASSLLDRMQEDDDEWDVGARKKKKRTRT</sequence>
<dbReference type="Proteomes" id="UP000287166">
    <property type="component" value="Unassembled WGS sequence"/>
</dbReference>
<reference evidence="4 5" key="1">
    <citation type="journal article" date="2018" name="Sci. Rep.">
        <title>Genome sequence of the cauliflower mushroom Sparassis crispa (Hanabiratake) and its association with beneficial usage.</title>
        <authorList>
            <person name="Kiyama R."/>
            <person name="Furutani Y."/>
            <person name="Kawaguchi K."/>
            <person name="Nakanishi T."/>
        </authorList>
    </citation>
    <scope>NUCLEOTIDE SEQUENCE [LARGE SCALE GENOMIC DNA]</scope>
</reference>
<dbReference type="GO" id="GO:0003723">
    <property type="term" value="F:RNA binding"/>
    <property type="evidence" value="ECO:0007669"/>
    <property type="project" value="TreeGrafter"/>
</dbReference>
<feature type="compositionally biased region" description="Basic and acidic residues" evidence="3">
    <location>
        <begin position="612"/>
        <end position="621"/>
    </location>
</feature>
<dbReference type="SUPFAM" id="SSF48371">
    <property type="entry name" value="ARM repeat"/>
    <property type="match status" value="1"/>
</dbReference>
<feature type="compositionally biased region" description="Low complexity" evidence="3">
    <location>
        <begin position="434"/>
        <end position="443"/>
    </location>
</feature>
<dbReference type="GeneID" id="38777426"/>